<dbReference type="AlphaFoldDB" id="A0A1A8ZLD9"/>
<proteinExistence type="predicted"/>
<evidence type="ECO:0000256" key="1">
    <source>
        <dbReference type="SAM" id="MobiDB-lite"/>
    </source>
</evidence>
<protein>
    <submittedName>
        <fullName evidence="2">Uncharacterized protein</fullName>
    </submittedName>
</protein>
<dbReference type="PANTHER" id="PTHR34776">
    <property type="entry name" value="F17F16.3 PROTEIN"/>
    <property type="match status" value="1"/>
</dbReference>
<name>A0A1A8ZLD9_9ACTN</name>
<dbReference type="PANTHER" id="PTHR34776:SF1">
    <property type="entry name" value="F17F16.3 PROTEIN"/>
    <property type="match status" value="1"/>
</dbReference>
<evidence type="ECO:0000313" key="3">
    <source>
        <dbReference type="Proteomes" id="UP000198765"/>
    </source>
</evidence>
<dbReference type="Proteomes" id="UP000198765">
    <property type="component" value="Chromosome I"/>
</dbReference>
<dbReference type="PATRIC" id="fig|299146.4.peg.2206"/>
<evidence type="ECO:0000313" key="2">
    <source>
        <dbReference type="EMBL" id="SBT44690.1"/>
    </source>
</evidence>
<dbReference type="EMBL" id="LT594324">
    <property type="protein sequence ID" value="SBT44690.1"/>
    <property type="molecule type" value="Genomic_DNA"/>
</dbReference>
<gene>
    <name evidence="2" type="ORF">GA0070621_2135</name>
</gene>
<accession>A0A1A8ZLD9</accession>
<feature type="region of interest" description="Disordered" evidence="1">
    <location>
        <begin position="93"/>
        <end position="113"/>
    </location>
</feature>
<reference evidence="2 3" key="1">
    <citation type="submission" date="2016-06" db="EMBL/GenBank/DDBJ databases">
        <authorList>
            <person name="Kjaerup R.B."/>
            <person name="Dalgaard T.S."/>
            <person name="Juul-Madsen H.R."/>
        </authorList>
    </citation>
    <scope>NUCLEOTIDE SEQUENCE [LARGE SCALE GENOMIC DNA]</scope>
    <source>
        <strain evidence="2 3">DSM 45248</strain>
    </source>
</reference>
<organism evidence="2 3">
    <name type="scientific">Micromonospora narathiwatensis</name>
    <dbReference type="NCBI Taxonomy" id="299146"/>
    <lineage>
        <taxon>Bacteria</taxon>
        <taxon>Bacillati</taxon>
        <taxon>Actinomycetota</taxon>
        <taxon>Actinomycetes</taxon>
        <taxon>Micromonosporales</taxon>
        <taxon>Micromonosporaceae</taxon>
        <taxon>Micromonospora</taxon>
    </lineage>
</organism>
<keyword evidence="3" id="KW-1185">Reference proteome</keyword>
<sequence length="259" mass="29370">MVTRLTGYAGQMAELIEDGDIYFLYRPRVDEEHVDSLAEVQRLLVVLHPWHGRHLRLLVVGRKRLPDIEGHDRFWAFVDEVVDRPQQLHEALRARSYRTRARDDRRQPPARPAAEGAYVIARHDDHTHLAYELELPPRLGEAQRDLSIESEASYIVTVKNPQAPSPPGVGLRGPRKVRLPAALQAAFHGRRFAPLDPPDFLDHPGTELVLIGAAHDASAELRIDLDAEVDRAERSTVFGDLRIGRRERPVTPLFTGEWA</sequence>